<dbReference type="InterPro" id="IPR032710">
    <property type="entry name" value="NTF2-like_dom_sf"/>
</dbReference>
<evidence type="ECO:0000313" key="4">
    <source>
        <dbReference type="Proteomes" id="UP000321058"/>
    </source>
</evidence>
<feature type="domain" description="DUF4440" evidence="2">
    <location>
        <begin position="34"/>
        <end position="145"/>
    </location>
</feature>
<organism evidence="3 4">
    <name type="scientific">Reyranella soli</name>
    <dbReference type="NCBI Taxonomy" id="1230389"/>
    <lineage>
        <taxon>Bacteria</taxon>
        <taxon>Pseudomonadati</taxon>
        <taxon>Pseudomonadota</taxon>
        <taxon>Alphaproteobacteria</taxon>
        <taxon>Hyphomicrobiales</taxon>
        <taxon>Reyranellaceae</taxon>
        <taxon>Reyranella</taxon>
    </lineage>
</organism>
<dbReference type="InterPro" id="IPR027843">
    <property type="entry name" value="DUF4440"/>
</dbReference>
<name>A0A512NPF6_9HYPH</name>
<accession>A0A512NPF6</accession>
<dbReference type="OrthoDB" id="1633822at2"/>
<evidence type="ECO:0000313" key="3">
    <source>
        <dbReference type="EMBL" id="GEP60830.1"/>
    </source>
</evidence>
<dbReference type="EMBL" id="BKAJ01000184">
    <property type="protein sequence ID" value="GEP60830.1"/>
    <property type="molecule type" value="Genomic_DNA"/>
</dbReference>
<dbReference type="AlphaFoldDB" id="A0A512NPF6"/>
<evidence type="ECO:0000259" key="2">
    <source>
        <dbReference type="Pfam" id="PF14534"/>
    </source>
</evidence>
<protein>
    <recommendedName>
        <fullName evidence="2">DUF4440 domain-containing protein</fullName>
    </recommendedName>
</protein>
<evidence type="ECO:0000256" key="1">
    <source>
        <dbReference type="SAM" id="SignalP"/>
    </source>
</evidence>
<feature type="chain" id="PRO_5021721907" description="DUF4440 domain-containing protein" evidence="1">
    <location>
        <begin position="26"/>
        <end position="160"/>
    </location>
</feature>
<proteinExistence type="predicted"/>
<reference evidence="3 4" key="1">
    <citation type="submission" date="2019-07" db="EMBL/GenBank/DDBJ databases">
        <title>Whole genome shotgun sequence of Reyranella soli NBRC 108950.</title>
        <authorList>
            <person name="Hosoyama A."/>
            <person name="Uohara A."/>
            <person name="Ohji S."/>
            <person name="Ichikawa N."/>
        </authorList>
    </citation>
    <scope>NUCLEOTIDE SEQUENCE [LARGE SCALE GENOMIC DNA]</scope>
    <source>
        <strain evidence="3 4">NBRC 108950</strain>
    </source>
</reference>
<sequence>MFRRSLTAIVAVALTVAAMMAAASADPAADEAAIRQRFQRWTADFNARDAAGVCDLFAPDLVYSIPEVVQGTRQTLCANLATMLARSDITLHYDNPDIHDIIVMGDVAVVRLTWTPTTEVNGIKDRTTEEGMDIFRRQPDGRWSIARFVAFTTRANRLLR</sequence>
<dbReference type="Proteomes" id="UP000321058">
    <property type="component" value="Unassembled WGS sequence"/>
</dbReference>
<gene>
    <name evidence="3" type="ORF">RSO01_79960</name>
</gene>
<dbReference type="SUPFAM" id="SSF54427">
    <property type="entry name" value="NTF2-like"/>
    <property type="match status" value="1"/>
</dbReference>
<keyword evidence="1" id="KW-0732">Signal</keyword>
<dbReference type="Pfam" id="PF14534">
    <property type="entry name" value="DUF4440"/>
    <property type="match status" value="1"/>
</dbReference>
<comment type="caution">
    <text evidence="3">The sequence shown here is derived from an EMBL/GenBank/DDBJ whole genome shotgun (WGS) entry which is preliminary data.</text>
</comment>
<dbReference type="Gene3D" id="3.10.450.50">
    <property type="match status" value="1"/>
</dbReference>
<feature type="signal peptide" evidence="1">
    <location>
        <begin position="1"/>
        <end position="25"/>
    </location>
</feature>
<keyword evidence="4" id="KW-1185">Reference proteome</keyword>